<feature type="non-terminal residue" evidence="2">
    <location>
        <position position="1"/>
    </location>
</feature>
<gene>
    <name evidence="2" type="ORF">N322_12283</name>
</gene>
<feature type="non-terminal residue" evidence="2">
    <location>
        <position position="199"/>
    </location>
</feature>
<feature type="compositionally biased region" description="Polar residues" evidence="1">
    <location>
        <begin position="55"/>
        <end position="64"/>
    </location>
</feature>
<dbReference type="AlphaFoldDB" id="A0A091MC20"/>
<evidence type="ECO:0000313" key="2">
    <source>
        <dbReference type="EMBL" id="KFP68134.1"/>
    </source>
</evidence>
<feature type="compositionally biased region" description="Polar residues" evidence="1">
    <location>
        <begin position="78"/>
        <end position="97"/>
    </location>
</feature>
<dbReference type="PANTHER" id="PTHR38004:SF1">
    <property type="entry name" value="PROLINE-RICH PROTEIN 33"/>
    <property type="match status" value="1"/>
</dbReference>
<feature type="region of interest" description="Disordered" evidence="1">
    <location>
        <begin position="48"/>
        <end position="119"/>
    </location>
</feature>
<accession>A0A091MC20</accession>
<reference evidence="2 3" key="1">
    <citation type="submission" date="2014-04" db="EMBL/GenBank/DDBJ databases">
        <title>Genome evolution of avian class.</title>
        <authorList>
            <person name="Zhang G."/>
            <person name="Li C."/>
        </authorList>
    </citation>
    <scope>NUCLEOTIDE SEQUENCE [LARGE SCALE GENOMIC DNA]</scope>
    <source>
        <strain evidence="2">BGI_N322</strain>
    </source>
</reference>
<evidence type="ECO:0000256" key="1">
    <source>
        <dbReference type="SAM" id="MobiDB-lite"/>
    </source>
</evidence>
<keyword evidence="3" id="KW-1185">Reference proteome</keyword>
<feature type="compositionally biased region" description="Polar residues" evidence="1">
    <location>
        <begin position="1"/>
        <end position="13"/>
    </location>
</feature>
<protein>
    <submittedName>
        <fullName evidence="2">Uncharacterized protein</fullName>
    </submittedName>
</protein>
<dbReference type="PANTHER" id="PTHR38004">
    <property type="entry name" value="PROLINE-RICH PROTEIN 33"/>
    <property type="match status" value="1"/>
</dbReference>
<dbReference type="EMBL" id="KK525971">
    <property type="protein sequence ID" value="KFP68134.1"/>
    <property type="molecule type" value="Genomic_DNA"/>
</dbReference>
<evidence type="ECO:0000313" key="3">
    <source>
        <dbReference type="Proteomes" id="UP000054116"/>
    </source>
</evidence>
<sequence>EMTMLITVSSSIQPVPTHHHLSPPPTLPKPGKDNLRLQRLLKKAAKKNAILASEQAKSFRSSLSPVDEASPDLEHNESTPSAETLKTTAPPSTSLPTHLSIKPITHRVPSPFRKSKPFTLKVTEQRRIAEHLVLTTSPAMPLLHKPGAPETPQQPEGTDTHLPSPRDPSISVLSQPPPSSTPSKETAPEVTYVTKAHAY</sequence>
<feature type="region of interest" description="Disordered" evidence="1">
    <location>
        <begin position="1"/>
        <end position="34"/>
    </location>
</feature>
<dbReference type="Proteomes" id="UP000054116">
    <property type="component" value="Unassembled WGS sequence"/>
</dbReference>
<organism evidence="2 3">
    <name type="scientific">Cariama cristata</name>
    <name type="common">Red-legged seriema</name>
    <dbReference type="NCBI Taxonomy" id="54380"/>
    <lineage>
        <taxon>Eukaryota</taxon>
        <taxon>Metazoa</taxon>
        <taxon>Chordata</taxon>
        <taxon>Craniata</taxon>
        <taxon>Vertebrata</taxon>
        <taxon>Euteleostomi</taxon>
        <taxon>Archelosauria</taxon>
        <taxon>Archosauria</taxon>
        <taxon>Dinosauria</taxon>
        <taxon>Saurischia</taxon>
        <taxon>Theropoda</taxon>
        <taxon>Coelurosauria</taxon>
        <taxon>Aves</taxon>
        <taxon>Neognathae</taxon>
        <taxon>Neoaves</taxon>
        <taxon>Telluraves</taxon>
        <taxon>Australaves</taxon>
        <taxon>Cariamiformes</taxon>
        <taxon>Cariamidae</taxon>
        <taxon>Cariama</taxon>
    </lineage>
</organism>
<feature type="region of interest" description="Disordered" evidence="1">
    <location>
        <begin position="135"/>
        <end position="199"/>
    </location>
</feature>
<name>A0A091MC20_CARIC</name>
<proteinExistence type="predicted"/>